<dbReference type="Pfam" id="PF12672">
    <property type="entry name" value="DUF3793"/>
    <property type="match status" value="1"/>
</dbReference>
<organism evidence="1 2">
    <name type="scientific">Fenollaria massiliensis</name>
    <dbReference type="NCBI Taxonomy" id="938288"/>
    <lineage>
        <taxon>Bacteria</taxon>
        <taxon>Bacillati</taxon>
        <taxon>Bacillota</taxon>
        <taxon>Clostridia</taxon>
        <taxon>Eubacteriales</taxon>
        <taxon>Fenollaria</taxon>
    </lineage>
</organism>
<evidence type="ECO:0000313" key="1">
    <source>
        <dbReference type="EMBL" id="UQK59259.1"/>
    </source>
</evidence>
<dbReference type="AlphaFoldDB" id="A0A9E7IVR8"/>
<proteinExistence type="predicted"/>
<reference evidence="1" key="1">
    <citation type="submission" date="2022-04" db="EMBL/GenBank/DDBJ databases">
        <title>Complete genome sequences of Ezakiella coagulans and Fenollaria massiliensis.</title>
        <authorList>
            <person name="France M.T."/>
            <person name="Clifford J."/>
            <person name="Narina S."/>
            <person name="Rutt L."/>
            <person name="Ravel J."/>
        </authorList>
    </citation>
    <scope>NUCLEOTIDE SEQUENCE</scope>
    <source>
        <strain evidence="1">C0061C2</strain>
    </source>
</reference>
<accession>A0A9E7IVR8</accession>
<keyword evidence="2" id="KW-1185">Reference proteome</keyword>
<name>A0A9E7IVR8_9FIRM</name>
<evidence type="ECO:0000313" key="2">
    <source>
        <dbReference type="Proteomes" id="UP000831151"/>
    </source>
</evidence>
<protein>
    <submittedName>
        <fullName evidence="1">DUF3793 family protein</fullName>
    </submittedName>
</protein>
<sequence length="200" mass="23624">MREAKFEQILANHCAPVLMGTKLANLISVSKMDFASNEEFLSNYKSLLKPYGIAIEKLCECDERMQLFVYNEERLARYLKKSRIAKFLSDYGYESSDLDVCISVLKSKLRHFEFPHEIGIFLGFPLDDVIGFIENQGQNYVYCRYWKVYTRLESTKRTFDFYDELRTFVKTKLMEGYTIEKLMREVYQSKIGLHNLINAY</sequence>
<dbReference type="RefSeq" id="WP_249242759.1">
    <property type="nucleotide sequence ID" value="NZ_CP096649.1"/>
</dbReference>
<dbReference type="Proteomes" id="UP000831151">
    <property type="component" value="Chromosome"/>
</dbReference>
<dbReference type="EMBL" id="CP096649">
    <property type="protein sequence ID" value="UQK59259.1"/>
    <property type="molecule type" value="Genomic_DNA"/>
</dbReference>
<dbReference type="InterPro" id="IPR024523">
    <property type="entry name" value="DUF3793"/>
</dbReference>
<gene>
    <name evidence="1" type="ORF">M1R53_00905</name>
</gene>
<dbReference type="KEGG" id="fms:M1R53_00905"/>